<evidence type="ECO:0000256" key="5">
    <source>
        <dbReference type="ARBA" id="ARBA00058086"/>
    </source>
</evidence>
<dbReference type="Gene3D" id="3.40.50.620">
    <property type="entry name" value="HUPs"/>
    <property type="match status" value="1"/>
</dbReference>
<keyword evidence="11" id="KW-1185">Reference proteome</keyword>
<dbReference type="SMART" id="SM00764">
    <property type="entry name" value="Citrate_ly_lig"/>
    <property type="match status" value="1"/>
</dbReference>
<evidence type="ECO:0000259" key="9">
    <source>
        <dbReference type="PROSITE" id="PS51186"/>
    </source>
</evidence>
<dbReference type="OrthoDB" id="9779753at2"/>
<dbReference type="PROSITE" id="PS51186">
    <property type="entry name" value="GNAT"/>
    <property type="match status" value="1"/>
</dbReference>
<dbReference type="CDD" id="cd02169">
    <property type="entry name" value="Citrate_lyase_ligase"/>
    <property type="match status" value="1"/>
</dbReference>
<evidence type="ECO:0000256" key="1">
    <source>
        <dbReference type="ARBA" id="ARBA00022598"/>
    </source>
</evidence>
<dbReference type="GO" id="GO:0008771">
    <property type="term" value="F:[citrate (pro-3S)-lyase] ligase activity"/>
    <property type="evidence" value="ECO:0007669"/>
    <property type="project" value="UniProtKB-EC"/>
</dbReference>
<keyword evidence="1 8" id="KW-0436">Ligase</keyword>
<dbReference type="FunFam" id="3.40.50.620:FF:000071">
    <property type="entry name" value="[Citrate [pro-3S]-lyase] ligase"/>
    <property type="match status" value="1"/>
</dbReference>
<dbReference type="PANTHER" id="PTHR40599">
    <property type="entry name" value="[CITRATE [PRO-3S]-LYASE] LIGASE"/>
    <property type="match status" value="1"/>
</dbReference>
<dbReference type="GO" id="GO:0016829">
    <property type="term" value="F:lyase activity"/>
    <property type="evidence" value="ECO:0007669"/>
    <property type="project" value="UniProtKB-KW"/>
</dbReference>
<proteinExistence type="predicted"/>
<dbReference type="RefSeq" id="WP_132688352.1">
    <property type="nucleotide sequence ID" value="NZ_SMFT01000001.1"/>
</dbReference>
<evidence type="ECO:0000256" key="7">
    <source>
        <dbReference type="ARBA" id="ARBA00068968"/>
    </source>
</evidence>
<sequence>MFEHNYYWQTVAMSDTSKIEPIKAFLQQNQLELDSQIEHFIVFYRLEDHQIIACGGIAPNIIKCVAVSPDYRGQGLSLQLATELIHFATELGYFRLFLYTKPDNEALFARCGFHTISTAYPYMVLMENSAVRLKKYCAKLAQYRRSGEKIGSIVMNANPFTLGHRYLIEQALTQCDYLHLFLVEEDASKFSYQERFELVKQGIADLADKVSLYPSSSYIISRATFPSYFLKDKGILEDCFMEIDLKLFRSHIAPALGITHRFVGTEPNCAVTSLYNQNMVYWLQQADMKAPAIKVVEIQRKTYQGEPISASKVRLLAQQKNWSALTHYVPNSTLALLAANNGIKPNH</sequence>
<dbReference type="EC" id="6.2.1.22" evidence="6 8"/>
<evidence type="ECO:0000313" key="10">
    <source>
        <dbReference type="EMBL" id="TCK01730.1"/>
    </source>
</evidence>
<evidence type="ECO:0000256" key="4">
    <source>
        <dbReference type="ARBA" id="ARBA00051405"/>
    </source>
</evidence>
<accession>A0A4R1G5H0</accession>
<dbReference type="Pfam" id="PF08218">
    <property type="entry name" value="Citrate_ly_lig"/>
    <property type="match status" value="1"/>
</dbReference>
<comment type="catalytic activity">
    <reaction evidence="4 8">
        <text>holo-[citrate lyase ACP] + acetate + ATP = acetyl-[citrate lyase ACP] + AMP + diphosphate</text>
        <dbReference type="Rhea" id="RHEA:23788"/>
        <dbReference type="Rhea" id="RHEA-COMP:10158"/>
        <dbReference type="Rhea" id="RHEA-COMP:13710"/>
        <dbReference type="ChEBI" id="CHEBI:30089"/>
        <dbReference type="ChEBI" id="CHEBI:30616"/>
        <dbReference type="ChEBI" id="CHEBI:33019"/>
        <dbReference type="ChEBI" id="CHEBI:82683"/>
        <dbReference type="ChEBI" id="CHEBI:137976"/>
        <dbReference type="ChEBI" id="CHEBI:456215"/>
        <dbReference type="EC" id="6.2.1.22"/>
    </reaction>
</comment>
<dbReference type="InterPro" id="IPR004821">
    <property type="entry name" value="Cyt_trans-like"/>
</dbReference>
<dbReference type="InterPro" id="IPR000182">
    <property type="entry name" value="GNAT_dom"/>
</dbReference>
<dbReference type="SUPFAM" id="SSF52374">
    <property type="entry name" value="Nucleotidylyl transferase"/>
    <property type="match status" value="1"/>
</dbReference>
<dbReference type="Pfam" id="PF00583">
    <property type="entry name" value="Acetyltransf_1"/>
    <property type="match status" value="1"/>
</dbReference>
<dbReference type="GO" id="GO:0016747">
    <property type="term" value="F:acyltransferase activity, transferring groups other than amino-acyl groups"/>
    <property type="evidence" value="ECO:0007669"/>
    <property type="project" value="InterPro"/>
</dbReference>
<comment type="caution">
    <text evidence="10">The sequence shown here is derived from an EMBL/GenBank/DDBJ whole genome shotgun (WGS) entry which is preliminary data.</text>
</comment>
<dbReference type="SUPFAM" id="SSF55729">
    <property type="entry name" value="Acyl-CoA N-acyltransferases (Nat)"/>
    <property type="match status" value="1"/>
</dbReference>
<dbReference type="NCBIfam" id="TIGR00125">
    <property type="entry name" value="cyt_tran_rel"/>
    <property type="match status" value="1"/>
</dbReference>
<name>A0A4R1G5H0_9PAST</name>
<gene>
    <name evidence="10" type="ORF">EV694_0352</name>
</gene>
<dbReference type="InterPro" id="IPR013166">
    <property type="entry name" value="Citrate_lyase_ligase_C"/>
</dbReference>
<dbReference type="NCBIfam" id="TIGR00124">
    <property type="entry name" value="cit_ly_ligase"/>
    <property type="match status" value="1"/>
</dbReference>
<evidence type="ECO:0000256" key="6">
    <source>
        <dbReference type="ARBA" id="ARBA00066591"/>
    </source>
</evidence>
<evidence type="ECO:0000256" key="3">
    <source>
        <dbReference type="ARBA" id="ARBA00022840"/>
    </source>
</evidence>
<dbReference type="GO" id="GO:0005524">
    <property type="term" value="F:ATP binding"/>
    <property type="evidence" value="ECO:0007669"/>
    <property type="project" value="UniProtKB-UniRule"/>
</dbReference>
<dbReference type="Proteomes" id="UP000294702">
    <property type="component" value="Unassembled WGS sequence"/>
</dbReference>
<comment type="function">
    <text evidence="5 8">Acetylation of prosthetic group (2-(5''-phosphoribosyl)-3'-dephosphocoenzyme-A) of the gamma subunit of citrate lyase.</text>
</comment>
<dbReference type="InterPro" id="IPR005216">
    <property type="entry name" value="Citrate_lyase_ligase"/>
</dbReference>
<protein>
    <recommendedName>
        <fullName evidence="7 8">[Citrate [pro-3S]-lyase] ligase</fullName>
        <ecNumber evidence="6 8">6.2.1.22</ecNumber>
    </recommendedName>
</protein>
<dbReference type="InterPro" id="IPR016181">
    <property type="entry name" value="Acyl_CoA_acyltransferase"/>
</dbReference>
<dbReference type="PANTHER" id="PTHR40599:SF2">
    <property type="entry name" value="[CITRATE [PRO-3S]-LYASE] LIGASE"/>
    <property type="match status" value="1"/>
</dbReference>
<keyword evidence="10" id="KW-0456">Lyase</keyword>
<feature type="domain" description="N-acetyltransferase" evidence="9">
    <location>
        <begin position="1"/>
        <end position="138"/>
    </location>
</feature>
<keyword evidence="3 8" id="KW-0067">ATP-binding</keyword>
<dbReference type="InterPro" id="IPR014729">
    <property type="entry name" value="Rossmann-like_a/b/a_fold"/>
</dbReference>
<dbReference type="EMBL" id="SMFT01000001">
    <property type="protein sequence ID" value="TCK01730.1"/>
    <property type="molecule type" value="Genomic_DNA"/>
</dbReference>
<evidence type="ECO:0000313" key="11">
    <source>
        <dbReference type="Proteomes" id="UP000294702"/>
    </source>
</evidence>
<dbReference type="AlphaFoldDB" id="A0A4R1G5H0"/>
<organism evidence="10 11">
    <name type="scientific">Volucribacter psittacicida</name>
    <dbReference type="NCBI Taxonomy" id="203482"/>
    <lineage>
        <taxon>Bacteria</taxon>
        <taxon>Pseudomonadati</taxon>
        <taxon>Pseudomonadota</taxon>
        <taxon>Gammaproteobacteria</taxon>
        <taxon>Pasteurellales</taxon>
        <taxon>Pasteurellaceae</taxon>
        <taxon>Volucribacter</taxon>
    </lineage>
</organism>
<dbReference type="Gene3D" id="3.40.630.30">
    <property type="match status" value="1"/>
</dbReference>
<evidence type="ECO:0000256" key="8">
    <source>
        <dbReference type="PIRNR" id="PIRNR005751"/>
    </source>
</evidence>
<evidence type="ECO:0000256" key="2">
    <source>
        <dbReference type="ARBA" id="ARBA00022741"/>
    </source>
</evidence>
<reference evidence="10 11" key="1">
    <citation type="submission" date="2019-03" db="EMBL/GenBank/DDBJ databases">
        <title>Genomic Encyclopedia of Type Strains, Phase IV (KMG-IV): sequencing the most valuable type-strain genomes for metagenomic binning, comparative biology and taxonomic classification.</title>
        <authorList>
            <person name="Goeker M."/>
        </authorList>
    </citation>
    <scope>NUCLEOTIDE SEQUENCE [LARGE SCALE GENOMIC DNA]</scope>
    <source>
        <strain evidence="10 11">DSM 15534</strain>
    </source>
</reference>
<dbReference type="PIRSF" id="PIRSF005751">
    <property type="entry name" value="Acet_citr_lig"/>
    <property type="match status" value="1"/>
</dbReference>
<keyword evidence="2 8" id="KW-0547">Nucleotide-binding</keyword>